<dbReference type="GO" id="GO:0016042">
    <property type="term" value="P:lipid catabolic process"/>
    <property type="evidence" value="ECO:0007669"/>
    <property type="project" value="UniProtKB-KW"/>
</dbReference>
<dbReference type="PANTHER" id="PTHR10272">
    <property type="entry name" value="PLATELET-ACTIVATING FACTOR ACETYLHYDROLASE"/>
    <property type="match status" value="1"/>
</dbReference>
<evidence type="ECO:0000256" key="2">
    <source>
        <dbReference type="ARBA" id="ARBA00022801"/>
    </source>
</evidence>
<keyword evidence="4" id="KW-0443">Lipid metabolism</keyword>
<dbReference type="SUPFAM" id="SSF53474">
    <property type="entry name" value="alpha/beta-Hydrolases"/>
    <property type="match status" value="1"/>
</dbReference>
<dbReference type="AlphaFoldDB" id="A0AAW2YPA0"/>
<keyword evidence="2" id="KW-0378">Hydrolase</keyword>
<dbReference type="PANTHER" id="PTHR10272:SF0">
    <property type="entry name" value="PLATELET-ACTIVATING FACTOR ACETYLHYDROLASE"/>
    <property type="match status" value="1"/>
</dbReference>
<name>A0AAW2YPA0_9EUKA</name>
<sequence>MSWLMNLVSPIGTLPKPTGPYLVAVEVLHIEDANTPGILCKVWYPIDQGSLEEKQHHVAHYMQSEISESMQSLLKPLPGFVANHILSTKTNAYTAGVDQHPHTTKNNGYLKPSNNLDKYPLIMFSHGMYGLPENYTHICENLCSNGFIVISPYHTDGSCPLVIYPNGQRIELEYEKDKFIKEDGTADLFSYRSHQLSIRVQNIDNILEFLKKEREESLFFGKIDFDKVGICGHSFGGCTTVGSILKLQNKKLFKCACSMDGWMFPLATHADFSNSESEFIISTQPFRKEPIPLFFINSDLWQWKENLDEMNILVKLNSEEGYMYAMTDTQHHNYNDIALLMPKLAKWAKKIGTGDPFAHSAELDNLLNSYFSKYLCGAEVDLSKYKVQ</sequence>
<proteinExistence type="predicted"/>
<keyword evidence="3" id="KW-0442">Lipid degradation</keyword>
<organism evidence="5 6">
    <name type="scientific">Acrasis kona</name>
    <dbReference type="NCBI Taxonomy" id="1008807"/>
    <lineage>
        <taxon>Eukaryota</taxon>
        <taxon>Discoba</taxon>
        <taxon>Heterolobosea</taxon>
        <taxon>Tetramitia</taxon>
        <taxon>Eutetramitia</taxon>
        <taxon>Acrasidae</taxon>
        <taxon>Acrasis</taxon>
    </lineage>
</organism>
<dbReference type="Gene3D" id="3.40.50.1820">
    <property type="entry name" value="alpha/beta hydrolase"/>
    <property type="match status" value="1"/>
</dbReference>
<dbReference type="EMBL" id="JAOPGA020000397">
    <property type="protein sequence ID" value="KAL0478454.1"/>
    <property type="molecule type" value="Genomic_DNA"/>
</dbReference>
<accession>A0AAW2YPA0</accession>
<dbReference type="Pfam" id="PF03403">
    <property type="entry name" value="PAF-AH_p_II"/>
    <property type="match status" value="1"/>
</dbReference>
<gene>
    <name evidence="5" type="ORF">AKO1_000432</name>
</gene>
<protein>
    <recommendedName>
        <fullName evidence="1">1-alkyl-2-acetylglycerophosphocholine esterase</fullName>
        <ecNumber evidence="1">3.1.1.47</ecNumber>
    </recommendedName>
</protein>
<keyword evidence="6" id="KW-1185">Reference proteome</keyword>
<dbReference type="Proteomes" id="UP001431209">
    <property type="component" value="Unassembled WGS sequence"/>
</dbReference>
<evidence type="ECO:0000256" key="3">
    <source>
        <dbReference type="ARBA" id="ARBA00022963"/>
    </source>
</evidence>
<comment type="caution">
    <text evidence="5">The sequence shown here is derived from an EMBL/GenBank/DDBJ whole genome shotgun (WGS) entry which is preliminary data.</text>
</comment>
<dbReference type="InterPro" id="IPR029058">
    <property type="entry name" value="AB_hydrolase_fold"/>
</dbReference>
<dbReference type="GO" id="GO:0003847">
    <property type="term" value="F:1-alkyl-2-acetylglycerophosphocholine esterase activity"/>
    <property type="evidence" value="ECO:0007669"/>
    <property type="project" value="UniProtKB-EC"/>
</dbReference>
<reference evidence="5 6" key="1">
    <citation type="submission" date="2024-03" db="EMBL/GenBank/DDBJ databases">
        <title>The Acrasis kona genome and developmental transcriptomes reveal deep origins of eukaryotic multicellular pathways.</title>
        <authorList>
            <person name="Sheikh S."/>
            <person name="Fu C.-J."/>
            <person name="Brown M.W."/>
            <person name="Baldauf S.L."/>
        </authorList>
    </citation>
    <scope>NUCLEOTIDE SEQUENCE [LARGE SCALE GENOMIC DNA]</scope>
    <source>
        <strain evidence="5 6">ATCC MYA-3509</strain>
    </source>
</reference>
<dbReference type="EC" id="3.1.1.47" evidence="1"/>
<evidence type="ECO:0000256" key="1">
    <source>
        <dbReference type="ARBA" id="ARBA00013201"/>
    </source>
</evidence>
<evidence type="ECO:0000313" key="6">
    <source>
        <dbReference type="Proteomes" id="UP001431209"/>
    </source>
</evidence>
<evidence type="ECO:0000313" key="5">
    <source>
        <dbReference type="EMBL" id="KAL0478454.1"/>
    </source>
</evidence>
<evidence type="ECO:0000256" key="4">
    <source>
        <dbReference type="ARBA" id="ARBA00023098"/>
    </source>
</evidence>